<dbReference type="PANTHER" id="PTHR15549">
    <property type="entry name" value="PAIRED IMMUNOGLOBULIN-LIKE TYPE 2 RECEPTOR"/>
    <property type="match status" value="1"/>
</dbReference>
<evidence type="ECO:0000256" key="5">
    <source>
        <dbReference type="SAM" id="Phobius"/>
    </source>
</evidence>
<reference evidence="6" key="1">
    <citation type="journal article" date="2020" name="Stud. Mycol.">
        <title>101 Dothideomycetes genomes: a test case for predicting lifestyles and emergence of pathogens.</title>
        <authorList>
            <person name="Haridas S."/>
            <person name="Albert R."/>
            <person name="Binder M."/>
            <person name="Bloem J."/>
            <person name="Labutti K."/>
            <person name="Salamov A."/>
            <person name="Andreopoulos B."/>
            <person name="Baker S."/>
            <person name="Barry K."/>
            <person name="Bills G."/>
            <person name="Bluhm B."/>
            <person name="Cannon C."/>
            <person name="Castanera R."/>
            <person name="Culley D."/>
            <person name="Daum C."/>
            <person name="Ezra D."/>
            <person name="Gonzalez J."/>
            <person name="Henrissat B."/>
            <person name="Kuo A."/>
            <person name="Liang C."/>
            <person name="Lipzen A."/>
            <person name="Lutzoni F."/>
            <person name="Magnuson J."/>
            <person name="Mondo S."/>
            <person name="Nolan M."/>
            <person name="Ohm R."/>
            <person name="Pangilinan J."/>
            <person name="Park H.-J."/>
            <person name="Ramirez L."/>
            <person name="Alfaro M."/>
            <person name="Sun H."/>
            <person name="Tritt A."/>
            <person name="Yoshinaga Y."/>
            <person name="Zwiers L.-H."/>
            <person name="Turgeon B."/>
            <person name="Goodwin S."/>
            <person name="Spatafora J."/>
            <person name="Crous P."/>
            <person name="Grigoriev I."/>
        </authorList>
    </citation>
    <scope>NUCLEOTIDE SEQUENCE</scope>
    <source>
        <strain evidence="6">CBS 123094</strain>
    </source>
</reference>
<organism evidence="6 7">
    <name type="scientific">Amniculicola lignicola CBS 123094</name>
    <dbReference type="NCBI Taxonomy" id="1392246"/>
    <lineage>
        <taxon>Eukaryota</taxon>
        <taxon>Fungi</taxon>
        <taxon>Dikarya</taxon>
        <taxon>Ascomycota</taxon>
        <taxon>Pezizomycotina</taxon>
        <taxon>Dothideomycetes</taxon>
        <taxon>Pleosporomycetidae</taxon>
        <taxon>Pleosporales</taxon>
        <taxon>Amniculicolaceae</taxon>
        <taxon>Amniculicola</taxon>
    </lineage>
</organism>
<dbReference type="InterPro" id="IPR051694">
    <property type="entry name" value="Immunoregulatory_rcpt-like"/>
</dbReference>
<comment type="subcellular location">
    <subcellularLocation>
        <location evidence="1">Membrane</location>
        <topology evidence="1">Single-pass membrane protein</topology>
    </subcellularLocation>
</comment>
<accession>A0A6A5X2B8</accession>
<gene>
    <name evidence="6" type="ORF">P154DRAFT_354326</name>
</gene>
<dbReference type="GO" id="GO:0071944">
    <property type="term" value="C:cell periphery"/>
    <property type="evidence" value="ECO:0007669"/>
    <property type="project" value="UniProtKB-ARBA"/>
</dbReference>
<dbReference type="Proteomes" id="UP000799779">
    <property type="component" value="Unassembled WGS sequence"/>
</dbReference>
<keyword evidence="4 5" id="KW-0472">Membrane</keyword>
<evidence type="ECO:0000313" key="7">
    <source>
        <dbReference type="Proteomes" id="UP000799779"/>
    </source>
</evidence>
<sequence length="472" mass="50338">MDDCNPIVEGCPTSTPLPVVGDDDCTAIPAANGGFRTVCQGPSTTSLEVIGSECSIIPEGNGGSRTECDGRIVTGPAEPTDTRTVFASGPAIFTTPTGSAKPTVAISHSVATIALTTSNPDGALQTAVPSSASASASKSSDGVSKGAAAGIAIATAIIGAAIALVIAFFLFKRRNRRDRRTPYESIPESVPFPKDNHSSFVQDIPQIPPPVTAAAIAPLHRKSVGNTSHPVGTLAGIIPPPADEQAIRERFTHLFNQIQAHTDNYYRDVHANTTSSMEDSLAKFGSDSFPMVEALQNSSRPTNAIKRALSQFVMNLTTPHIDDGSNLFPTEVIGITTKSDFVGESDSIPACLLYRRLAVHLYSTQHSSSDTSPSSVVQSQIREAAEQFSVSFFAWANPTGDDQEKDEDLEQIIGEALDLQIWLYGEGFLYRWSWSREQLVGGMVVAPGLLKVIGVENEEKPRVVLEPRVLFD</sequence>
<dbReference type="GO" id="GO:0016020">
    <property type="term" value="C:membrane"/>
    <property type="evidence" value="ECO:0007669"/>
    <property type="project" value="UniProtKB-SubCell"/>
</dbReference>
<evidence type="ECO:0000313" key="6">
    <source>
        <dbReference type="EMBL" id="KAF2005196.1"/>
    </source>
</evidence>
<evidence type="ECO:0000256" key="4">
    <source>
        <dbReference type="ARBA" id="ARBA00023136"/>
    </source>
</evidence>
<name>A0A6A5X2B8_9PLEO</name>
<dbReference type="EMBL" id="ML977564">
    <property type="protein sequence ID" value="KAF2005196.1"/>
    <property type="molecule type" value="Genomic_DNA"/>
</dbReference>
<evidence type="ECO:0000256" key="1">
    <source>
        <dbReference type="ARBA" id="ARBA00004167"/>
    </source>
</evidence>
<feature type="transmembrane region" description="Helical" evidence="5">
    <location>
        <begin position="147"/>
        <end position="171"/>
    </location>
</feature>
<protein>
    <submittedName>
        <fullName evidence="6">Uncharacterized protein</fullName>
    </submittedName>
</protein>
<proteinExistence type="predicted"/>
<evidence type="ECO:0000256" key="2">
    <source>
        <dbReference type="ARBA" id="ARBA00022692"/>
    </source>
</evidence>
<keyword evidence="2 5" id="KW-0812">Transmembrane</keyword>
<dbReference type="OrthoDB" id="5421765at2759"/>
<keyword evidence="3 5" id="KW-1133">Transmembrane helix</keyword>
<evidence type="ECO:0000256" key="3">
    <source>
        <dbReference type="ARBA" id="ARBA00022989"/>
    </source>
</evidence>
<dbReference type="AlphaFoldDB" id="A0A6A5X2B8"/>
<keyword evidence="7" id="KW-1185">Reference proteome</keyword>